<sequence>MSLFKSKAQKQVEAANKAAESKVVNAGEWLSTEIGELGEKLQHGVQAGASALASGVEATGPYVQDGLGRAQGLGEDVKKRSEKAKAASAAAAAPLAAKAAKKTAEGRAAAQEKYSGAVAALAGKVANADTSDQFDALVAKLTGDKKTVKRIQKAAKNSAKEYAKQQKKAQGGHKGLLVLGLLVAGGVAGVAAWRASRPVQDPWKTPATASPRVSASPVNNNSTVAAGAGVKVDDVKDPASSVHKEGTATQAAHRATDSVKSVAEDAKQTVNEVKEQIKGSKTDDTKLGSADNGSKHNPGNGPKH</sequence>
<feature type="compositionally biased region" description="Basic and acidic residues" evidence="1">
    <location>
        <begin position="236"/>
        <end position="246"/>
    </location>
</feature>
<accession>A0A3L9L4M9</accession>
<dbReference type="RefSeq" id="WP_121846090.1">
    <property type="nucleotide sequence ID" value="NZ_PHOA01000050.1"/>
</dbReference>
<comment type="caution">
    <text evidence="2">The sequence shown here is derived from an EMBL/GenBank/DDBJ whole genome shotgun (WGS) entry which is preliminary data.</text>
</comment>
<name>A0A3L9L4M9_9MICC</name>
<feature type="region of interest" description="Disordered" evidence="1">
    <location>
        <begin position="201"/>
        <end position="221"/>
    </location>
</feature>
<evidence type="ECO:0000313" key="2">
    <source>
        <dbReference type="EMBL" id="RLY93933.1"/>
    </source>
</evidence>
<dbReference type="AlphaFoldDB" id="A0A3L9L4M9"/>
<feature type="compositionally biased region" description="Polar residues" evidence="1">
    <location>
        <begin position="207"/>
        <end position="221"/>
    </location>
</feature>
<evidence type="ECO:0000256" key="1">
    <source>
        <dbReference type="SAM" id="MobiDB-lite"/>
    </source>
</evidence>
<keyword evidence="3" id="KW-1185">Reference proteome</keyword>
<feature type="compositionally biased region" description="Basic and acidic residues" evidence="1">
    <location>
        <begin position="254"/>
        <end position="286"/>
    </location>
</feature>
<dbReference type="OrthoDB" id="4966877at2"/>
<dbReference type="EMBL" id="RDEX01000001">
    <property type="protein sequence ID" value="RLY93933.1"/>
    <property type="molecule type" value="Genomic_DNA"/>
</dbReference>
<reference evidence="2 3" key="1">
    <citation type="submission" date="2018-10" db="EMBL/GenBank/DDBJ databases">
        <title>Kocuria tytonicola, new bacteria from the preen glands of American barn owls (Tyto furcata).</title>
        <authorList>
            <person name="Braun M.S."/>
            <person name="Wang E."/>
            <person name="Zimmermann S."/>
            <person name="Boutin S."/>
            <person name="Wagner H."/>
            <person name="Wink M."/>
        </authorList>
    </citation>
    <scope>NUCLEOTIDE SEQUENCE [LARGE SCALE GENOMIC DNA]</scope>
    <source>
        <strain evidence="2 3">473</strain>
    </source>
</reference>
<evidence type="ECO:0000313" key="3">
    <source>
        <dbReference type="Proteomes" id="UP000277871"/>
    </source>
</evidence>
<gene>
    <name evidence="2" type="ORF">EAE32_01425</name>
</gene>
<protein>
    <submittedName>
        <fullName evidence="2">Uncharacterized protein</fullName>
    </submittedName>
</protein>
<dbReference type="Proteomes" id="UP000277871">
    <property type="component" value="Unassembled WGS sequence"/>
</dbReference>
<organism evidence="2 3">
    <name type="scientific">Kocuria tytonicola</name>
    <dbReference type="NCBI Taxonomy" id="2055946"/>
    <lineage>
        <taxon>Bacteria</taxon>
        <taxon>Bacillati</taxon>
        <taxon>Actinomycetota</taxon>
        <taxon>Actinomycetes</taxon>
        <taxon>Micrococcales</taxon>
        <taxon>Micrococcaceae</taxon>
        <taxon>Kocuria</taxon>
    </lineage>
</organism>
<proteinExistence type="predicted"/>
<feature type="region of interest" description="Disordered" evidence="1">
    <location>
        <begin position="236"/>
        <end position="304"/>
    </location>
</feature>